<dbReference type="Proteomes" id="UP000011668">
    <property type="component" value="Unassembled WGS sequence"/>
</dbReference>
<protein>
    <submittedName>
        <fullName evidence="1">Uncharacterized protein</fullName>
    </submittedName>
</protein>
<gene>
    <name evidence="1" type="ORF">AG1IA_10246</name>
</gene>
<keyword evidence="2" id="KW-1185">Reference proteome</keyword>
<dbReference type="AlphaFoldDB" id="L8WH68"/>
<dbReference type="HOGENOM" id="CLU_2623692_0_0_1"/>
<reference evidence="1 2" key="1">
    <citation type="journal article" date="2013" name="Nat. Commun.">
        <title>The evolution and pathogenic mechanisms of the rice sheath blight pathogen.</title>
        <authorList>
            <person name="Zheng A."/>
            <person name="Lin R."/>
            <person name="Xu L."/>
            <person name="Qin P."/>
            <person name="Tang C."/>
            <person name="Ai P."/>
            <person name="Zhang D."/>
            <person name="Liu Y."/>
            <person name="Sun Z."/>
            <person name="Feng H."/>
            <person name="Wang Y."/>
            <person name="Chen Y."/>
            <person name="Liang X."/>
            <person name="Fu R."/>
            <person name="Li Q."/>
            <person name="Zhang J."/>
            <person name="Yu X."/>
            <person name="Xie Z."/>
            <person name="Ding L."/>
            <person name="Guan P."/>
            <person name="Tang J."/>
            <person name="Liang Y."/>
            <person name="Wang S."/>
            <person name="Deng Q."/>
            <person name="Li S."/>
            <person name="Zhu J."/>
            <person name="Wang L."/>
            <person name="Liu H."/>
            <person name="Li P."/>
        </authorList>
    </citation>
    <scope>NUCLEOTIDE SEQUENCE [LARGE SCALE GENOMIC DNA]</scope>
    <source>
        <strain evidence="2">AG-1 IA</strain>
    </source>
</reference>
<sequence>MGASGNEGFGLKPTNLPIFETRAKNLFPVDAFERFKEAGARCLRESLTIVAQVSSDCANPSQSTALRAAMQVIVQEKK</sequence>
<proteinExistence type="predicted"/>
<evidence type="ECO:0000313" key="2">
    <source>
        <dbReference type="Proteomes" id="UP000011668"/>
    </source>
</evidence>
<name>L8WH68_THACA</name>
<evidence type="ECO:0000313" key="1">
    <source>
        <dbReference type="EMBL" id="ELU35724.1"/>
    </source>
</evidence>
<dbReference type="EMBL" id="AFRT01005515">
    <property type="protein sequence ID" value="ELU35724.1"/>
    <property type="molecule type" value="Genomic_DNA"/>
</dbReference>
<comment type="caution">
    <text evidence="1">The sequence shown here is derived from an EMBL/GenBank/DDBJ whole genome shotgun (WGS) entry which is preliminary data.</text>
</comment>
<organism evidence="1 2">
    <name type="scientific">Thanatephorus cucumeris (strain AG1-IA)</name>
    <name type="common">Rice sheath blight fungus</name>
    <name type="synonym">Rhizoctonia solani</name>
    <dbReference type="NCBI Taxonomy" id="983506"/>
    <lineage>
        <taxon>Eukaryota</taxon>
        <taxon>Fungi</taxon>
        <taxon>Dikarya</taxon>
        <taxon>Basidiomycota</taxon>
        <taxon>Agaricomycotina</taxon>
        <taxon>Agaricomycetes</taxon>
        <taxon>Cantharellales</taxon>
        <taxon>Ceratobasidiaceae</taxon>
        <taxon>Rhizoctonia</taxon>
        <taxon>Rhizoctonia solani AG-1</taxon>
    </lineage>
</organism>
<accession>L8WH68</accession>